<dbReference type="InterPro" id="IPR014880">
    <property type="entry name" value="SoxZ_dom"/>
</dbReference>
<dbReference type="HOGENOM" id="CLU_172621_1_0_5"/>
<dbReference type="Pfam" id="PF08770">
    <property type="entry name" value="SoxZ"/>
    <property type="match status" value="1"/>
</dbReference>
<dbReference type="InterPro" id="IPR013783">
    <property type="entry name" value="Ig-like_fold"/>
</dbReference>
<reference evidence="2 3" key="1">
    <citation type="submission" date="2007-05" db="EMBL/GenBank/DDBJ databases">
        <title>Complete sequence of chromosome of Acidiphilium cryptum JF-5.</title>
        <authorList>
            <consortium name="US DOE Joint Genome Institute"/>
            <person name="Copeland A."/>
            <person name="Lucas S."/>
            <person name="Lapidus A."/>
            <person name="Barry K."/>
            <person name="Detter J.C."/>
            <person name="Glavina del Rio T."/>
            <person name="Hammon N."/>
            <person name="Israni S."/>
            <person name="Dalin E."/>
            <person name="Tice H."/>
            <person name="Pitluck S."/>
            <person name="Sims D."/>
            <person name="Brettin T."/>
            <person name="Bruce D."/>
            <person name="Han C."/>
            <person name="Schmutz J."/>
            <person name="Larimer F."/>
            <person name="Land M."/>
            <person name="Hauser L."/>
            <person name="Kyrpides N."/>
            <person name="Kim E."/>
            <person name="Magnuson T."/>
            <person name="Richardson P."/>
        </authorList>
    </citation>
    <scope>NUCLEOTIDE SEQUENCE [LARGE SCALE GENOMIC DNA]</scope>
    <source>
        <strain evidence="2 3">JF-5</strain>
    </source>
</reference>
<dbReference type="KEGG" id="acr:Acry_3045"/>
<evidence type="ECO:0000313" key="2">
    <source>
        <dbReference type="EMBL" id="ABQ32234.1"/>
    </source>
</evidence>
<dbReference type="InterPro" id="IPR014756">
    <property type="entry name" value="Ig_E-set"/>
</dbReference>
<dbReference type="Proteomes" id="UP000000245">
    <property type="component" value="Chromosome"/>
</dbReference>
<name>A5G302_ACICJ</name>
<dbReference type="EMBL" id="CP000697">
    <property type="protein sequence ID" value="ABQ32234.1"/>
    <property type="molecule type" value="Genomic_DNA"/>
</dbReference>
<evidence type="ECO:0000259" key="1">
    <source>
        <dbReference type="Pfam" id="PF08770"/>
    </source>
</evidence>
<gene>
    <name evidence="2" type="ordered locus">Acry_3045</name>
</gene>
<evidence type="ECO:0000313" key="3">
    <source>
        <dbReference type="Proteomes" id="UP000000245"/>
    </source>
</evidence>
<dbReference type="NCBIfam" id="TIGR04490">
    <property type="entry name" value="SoxZ_true"/>
    <property type="match status" value="1"/>
</dbReference>
<accession>A5G302</accession>
<organism evidence="2 3">
    <name type="scientific">Acidiphilium cryptum (strain JF-5)</name>
    <dbReference type="NCBI Taxonomy" id="349163"/>
    <lineage>
        <taxon>Bacteria</taxon>
        <taxon>Pseudomonadati</taxon>
        <taxon>Pseudomonadota</taxon>
        <taxon>Alphaproteobacteria</taxon>
        <taxon>Acetobacterales</taxon>
        <taxon>Acidocellaceae</taxon>
        <taxon>Acidiphilium</taxon>
    </lineage>
</organism>
<sequence>MMAHQILVHATTSGGVTTVEALIKHPMDSGFVKGKDGKLIPPHYIEVVEFTHKGKLVLRGFWGPAVSKNPFIRFSFKGGASGDPIGVSWVDNKGETASMSAAIM</sequence>
<proteinExistence type="predicted"/>
<dbReference type="SUPFAM" id="SSF81296">
    <property type="entry name" value="E set domains"/>
    <property type="match status" value="1"/>
</dbReference>
<dbReference type="Gene3D" id="2.60.40.10">
    <property type="entry name" value="Immunoglobulins"/>
    <property type="match status" value="1"/>
</dbReference>
<dbReference type="InterPro" id="IPR030995">
    <property type="entry name" value="SoxZ"/>
</dbReference>
<keyword evidence="3" id="KW-1185">Reference proteome</keyword>
<feature type="domain" description="Sulphur oxidation protein SoxZ" evidence="1">
    <location>
        <begin position="10"/>
        <end position="101"/>
    </location>
</feature>
<protein>
    <submittedName>
        <fullName evidence="2">Sulfur compound chelating protein SoxZ</fullName>
    </submittedName>
</protein>
<dbReference type="STRING" id="349163.Acry_3045"/>
<dbReference type="eggNOG" id="COG5501">
    <property type="taxonomic scope" value="Bacteria"/>
</dbReference>
<dbReference type="AlphaFoldDB" id="A5G302"/>